<dbReference type="GO" id="GO:0016020">
    <property type="term" value="C:membrane"/>
    <property type="evidence" value="ECO:0007669"/>
    <property type="project" value="UniProtKB-SubCell"/>
</dbReference>
<evidence type="ECO:0000256" key="7">
    <source>
        <dbReference type="ARBA" id="ARBA00023098"/>
    </source>
</evidence>
<evidence type="ECO:0000259" key="15">
    <source>
        <dbReference type="SMART" id="SM00822"/>
    </source>
</evidence>
<dbReference type="PROSITE" id="PS00061">
    <property type="entry name" value="ADH_SHORT"/>
    <property type="match status" value="1"/>
</dbReference>
<evidence type="ECO:0000256" key="2">
    <source>
        <dbReference type="ARBA" id="ARBA00006484"/>
    </source>
</evidence>
<name>A0A9P4NLV6_9PEZI</name>
<comment type="subcellular location">
    <subcellularLocation>
        <location evidence="1">Membrane</location>
        <topology evidence="1">Multi-pass membrane protein</topology>
    </subcellularLocation>
</comment>
<evidence type="ECO:0000256" key="5">
    <source>
        <dbReference type="ARBA" id="ARBA00022989"/>
    </source>
</evidence>
<accession>A0A9P4NLV6</accession>
<gene>
    <name evidence="16" type="ORF">EJ08DRAFT_373751</name>
</gene>
<comment type="caution">
    <text evidence="16">The sequence shown here is derived from an EMBL/GenBank/DDBJ whole genome shotgun (WGS) entry which is preliminary data.</text>
</comment>
<evidence type="ECO:0000256" key="8">
    <source>
        <dbReference type="ARBA" id="ARBA00023136"/>
    </source>
</evidence>
<keyword evidence="17" id="KW-1185">Reference proteome</keyword>
<evidence type="ECO:0000256" key="3">
    <source>
        <dbReference type="ARBA" id="ARBA00022692"/>
    </source>
</evidence>
<evidence type="ECO:0000256" key="12">
    <source>
        <dbReference type="RuleBase" id="RU000363"/>
    </source>
</evidence>
<dbReference type="Proteomes" id="UP000800235">
    <property type="component" value="Unassembled WGS sequence"/>
</dbReference>
<sequence>MPTQTQPPRQTIHIPKLPSQKPSPPWHTHLTIDLLSTVLRRSLFHPGFAWMIPLSLRAVTVPYEFLSMRLSIAYASLLTLLYILSYFNERVAFGTAREMDWEEEVVVITGGAGGLGALVAGFYGRRGVRVAVLDVKGVDEGEEEDDGDVKYYRCDVGDAEQVEACARQIREDLGIPTILINNAAIINAKSILNLRPEEVEKTFRVNLLSHFHTIQTFLPGMLEEQRGTIVTVASVLGHIGCANLADYTASKAGLLAMHASLRAELHNSQHPGAPNIKTVLVSPGQLDTPLFAGMQTPSNFLAPVVQPVELAKEIVRMVDSGSSGEVMMPLYARWIPLHGVLPVGVQKVIRGWSRADEAMLSLTRKKGL</sequence>
<comment type="function">
    <text evidence="9">Catalyzes the reduction of all-trans-retinal to all-trans-retinol in the presence of NADPH.</text>
</comment>
<reference evidence="16" key="1">
    <citation type="journal article" date="2020" name="Stud. Mycol.">
        <title>101 Dothideomycetes genomes: a test case for predicting lifestyles and emergence of pathogens.</title>
        <authorList>
            <person name="Haridas S."/>
            <person name="Albert R."/>
            <person name="Binder M."/>
            <person name="Bloem J."/>
            <person name="Labutti K."/>
            <person name="Salamov A."/>
            <person name="Andreopoulos B."/>
            <person name="Baker S."/>
            <person name="Barry K."/>
            <person name="Bills G."/>
            <person name="Bluhm B."/>
            <person name="Cannon C."/>
            <person name="Castanera R."/>
            <person name="Culley D."/>
            <person name="Daum C."/>
            <person name="Ezra D."/>
            <person name="Gonzalez J."/>
            <person name="Henrissat B."/>
            <person name="Kuo A."/>
            <person name="Liang C."/>
            <person name="Lipzen A."/>
            <person name="Lutzoni F."/>
            <person name="Magnuson J."/>
            <person name="Mondo S."/>
            <person name="Nolan M."/>
            <person name="Ohm R."/>
            <person name="Pangilinan J."/>
            <person name="Park H.-J."/>
            <person name="Ramirez L."/>
            <person name="Alfaro M."/>
            <person name="Sun H."/>
            <person name="Tritt A."/>
            <person name="Yoshinaga Y."/>
            <person name="Zwiers L.-H."/>
            <person name="Turgeon B."/>
            <person name="Goodwin S."/>
            <person name="Spatafora J."/>
            <person name="Crous P."/>
            <person name="Grigoriev I."/>
        </authorList>
    </citation>
    <scope>NUCLEOTIDE SEQUENCE</scope>
    <source>
        <strain evidence="16">CBS 130266</strain>
    </source>
</reference>
<dbReference type="CDD" id="cd05339">
    <property type="entry name" value="17beta-HSDXI-like_SDR_c"/>
    <property type="match status" value="1"/>
</dbReference>
<dbReference type="OrthoDB" id="5840532at2759"/>
<keyword evidence="3 14" id="KW-0812">Transmembrane</keyword>
<feature type="region of interest" description="Disordered" evidence="13">
    <location>
        <begin position="1"/>
        <end position="24"/>
    </location>
</feature>
<organism evidence="16 17">
    <name type="scientific">Tothia fuscella</name>
    <dbReference type="NCBI Taxonomy" id="1048955"/>
    <lineage>
        <taxon>Eukaryota</taxon>
        <taxon>Fungi</taxon>
        <taxon>Dikarya</taxon>
        <taxon>Ascomycota</taxon>
        <taxon>Pezizomycotina</taxon>
        <taxon>Dothideomycetes</taxon>
        <taxon>Pleosporomycetidae</taxon>
        <taxon>Venturiales</taxon>
        <taxon>Cylindrosympodiaceae</taxon>
        <taxon>Tothia</taxon>
    </lineage>
</organism>
<dbReference type="FunFam" id="3.40.50.720:FF:000131">
    <property type="entry name" value="Short-chain dehydrogenase/reductase 3"/>
    <property type="match status" value="1"/>
</dbReference>
<evidence type="ECO:0000256" key="10">
    <source>
        <dbReference type="ARBA" id="ARBA00068717"/>
    </source>
</evidence>
<proteinExistence type="inferred from homology"/>
<comment type="similarity">
    <text evidence="2 12">Belongs to the short-chain dehydrogenases/reductases (SDR) family.</text>
</comment>
<evidence type="ECO:0000256" key="11">
    <source>
        <dbReference type="ARBA" id="ARBA00082544"/>
    </source>
</evidence>
<evidence type="ECO:0000256" key="9">
    <source>
        <dbReference type="ARBA" id="ARBA00059620"/>
    </source>
</evidence>
<evidence type="ECO:0000313" key="16">
    <source>
        <dbReference type="EMBL" id="KAF2426501.1"/>
    </source>
</evidence>
<dbReference type="InterPro" id="IPR036291">
    <property type="entry name" value="NAD(P)-bd_dom_sf"/>
</dbReference>
<dbReference type="GO" id="GO:0052650">
    <property type="term" value="F:all-trans-retinol dehydrogenase (NADP+) activity"/>
    <property type="evidence" value="ECO:0007669"/>
    <property type="project" value="UniProtKB-ARBA"/>
</dbReference>
<keyword evidence="5 14" id="KW-1133">Transmembrane helix</keyword>
<dbReference type="PRINTS" id="PR00080">
    <property type="entry name" value="SDRFAMILY"/>
</dbReference>
<dbReference type="PRINTS" id="PR00081">
    <property type="entry name" value="GDHRDH"/>
</dbReference>
<keyword evidence="6" id="KW-0560">Oxidoreductase</keyword>
<evidence type="ECO:0000256" key="1">
    <source>
        <dbReference type="ARBA" id="ARBA00004141"/>
    </source>
</evidence>
<feature type="transmembrane region" description="Helical" evidence="14">
    <location>
        <begin position="105"/>
        <end position="123"/>
    </location>
</feature>
<dbReference type="InterPro" id="IPR057326">
    <property type="entry name" value="KR_dom"/>
</dbReference>
<keyword evidence="7" id="KW-0443">Lipid metabolism</keyword>
<evidence type="ECO:0000313" key="17">
    <source>
        <dbReference type="Proteomes" id="UP000800235"/>
    </source>
</evidence>
<dbReference type="EMBL" id="MU007064">
    <property type="protein sequence ID" value="KAF2426501.1"/>
    <property type="molecule type" value="Genomic_DNA"/>
</dbReference>
<evidence type="ECO:0000256" key="4">
    <source>
        <dbReference type="ARBA" id="ARBA00022857"/>
    </source>
</evidence>
<keyword evidence="8 14" id="KW-0472">Membrane</keyword>
<feature type="domain" description="Ketoreductase" evidence="15">
    <location>
        <begin position="104"/>
        <end position="247"/>
    </location>
</feature>
<dbReference type="PANTHER" id="PTHR24322">
    <property type="entry name" value="PKSB"/>
    <property type="match status" value="1"/>
</dbReference>
<dbReference type="InterPro" id="IPR002347">
    <property type="entry name" value="SDR_fam"/>
</dbReference>
<dbReference type="Pfam" id="PF00106">
    <property type="entry name" value="adh_short"/>
    <property type="match status" value="1"/>
</dbReference>
<protein>
    <recommendedName>
        <fullName evidence="10">Short-chain dehydrogenase/reductase 3</fullName>
    </recommendedName>
    <alternativeName>
        <fullName evidence="11">Retinal short-chain dehydrogenase/reductase 1</fullName>
    </alternativeName>
</protein>
<dbReference type="Gene3D" id="3.40.50.720">
    <property type="entry name" value="NAD(P)-binding Rossmann-like Domain"/>
    <property type="match status" value="1"/>
</dbReference>
<evidence type="ECO:0000256" key="13">
    <source>
        <dbReference type="SAM" id="MobiDB-lite"/>
    </source>
</evidence>
<feature type="transmembrane region" description="Helical" evidence="14">
    <location>
        <begin position="66"/>
        <end position="85"/>
    </location>
</feature>
<dbReference type="PANTHER" id="PTHR24322:SF736">
    <property type="entry name" value="RETINOL DEHYDROGENASE 10"/>
    <property type="match status" value="1"/>
</dbReference>
<dbReference type="SMART" id="SM00822">
    <property type="entry name" value="PKS_KR"/>
    <property type="match status" value="1"/>
</dbReference>
<evidence type="ECO:0000256" key="14">
    <source>
        <dbReference type="SAM" id="Phobius"/>
    </source>
</evidence>
<evidence type="ECO:0000256" key="6">
    <source>
        <dbReference type="ARBA" id="ARBA00023002"/>
    </source>
</evidence>
<dbReference type="InterPro" id="IPR020904">
    <property type="entry name" value="Sc_DH/Rdtase_CS"/>
</dbReference>
<keyword evidence="4" id="KW-0521">NADP</keyword>
<dbReference type="AlphaFoldDB" id="A0A9P4NLV6"/>
<dbReference type="SUPFAM" id="SSF51735">
    <property type="entry name" value="NAD(P)-binding Rossmann-fold domains"/>
    <property type="match status" value="1"/>
</dbReference>